<dbReference type="Gene3D" id="3.40.50.150">
    <property type="entry name" value="Vaccinia Virus protein VP39"/>
    <property type="match status" value="1"/>
</dbReference>
<keyword evidence="3" id="KW-0808">Transferase</keyword>
<dbReference type="SUPFAM" id="SSF53335">
    <property type="entry name" value="S-adenosyl-L-methionine-dependent methyltransferases"/>
    <property type="match status" value="1"/>
</dbReference>
<dbReference type="InterPro" id="IPR025784">
    <property type="entry name" value="EFM7"/>
</dbReference>
<dbReference type="Proteomes" id="UP001141327">
    <property type="component" value="Unassembled WGS sequence"/>
</dbReference>
<dbReference type="InterPro" id="IPR019410">
    <property type="entry name" value="Methyltransf_16"/>
</dbReference>
<dbReference type="InterPro" id="IPR029063">
    <property type="entry name" value="SAM-dependent_MTases_sf"/>
</dbReference>
<evidence type="ECO:0000313" key="6">
    <source>
        <dbReference type="Proteomes" id="UP001141327"/>
    </source>
</evidence>
<keyword evidence="1" id="KW-0963">Cytoplasm</keyword>
<sequence>MEDEYERRLREIKATPADEQEEAMIGLFQEPDGYYKEPIPPTFSSYHRKASDSEPADVRLRVPGEHPLWAHRVWNAAMVLADYIDMSFQIKGRRVLELGAGAALPSLISAFKGAEKLAITDYPDEVLIENIRMNLPINNLEEGAHIRVQGHCFGEDPASLMDFVAPARGYDLILTADVVFNHSCHRQLLTTCKRCLAQDGTGEVYVSFSHHVARKVALDMNLFALACAEFGFRVEALFKVDTPPAFEVDVGDPVVRSGVYMYRLTLASHEPPPVPTFPPGVHPMPPYVPIPPLVEQPVH</sequence>
<dbReference type="PROSITE" id="PS51560">
    <property type="entry name" value="SAM_MT_NNT1"/>
    <property type="match status" value="1"/>
</dbReference>
<evidence type="ECO:0000256" key="4">
    <source>
        <dbReference type="ARBA" id="ARBA00022691"/>
    </source>
</evidence>
<dbReference type="PANTHER" id="PTHR14614:SF10">
    <property type="entry name" value="PROTEIN N-TERMINAL AND LYSINE N-METHYLTRANSFERASE EFM7"/>
    <property type="match status" value="1"/>
</dbReference>
<proteinExistence type="predicted"/>
<accession>A0ABQ8UNT9</accession>
<reference evidence="5" key="1">
    <citation type="journal article" date="2022" name="bioRxiv">
        <title>Genomics of Preaxostyla Flagellates Illuminates Evolutionary Transitions and the Path Towards Mitochondrial Loss.</title>
        <authorList>
            <person name="Novak L.V.F."/>
            <person name="Treitli S.C."/>
            <person name="Pyrih J."/>
            <person name="Halakuc P."/>
            <person name="Pipaliya S.V."/>
            <person name="Vacek V."/>
            <person name="Brzon O."/>
            <person name="Soukal P."/>
            <person name="Eme L."/>
            <person name="Dacks J.B."/>
            <person name="Karnkowska A."/>
            <person name="Elias M."/>
            <person name="Hampl V."/>
        </authorList>
    </citation>
    <scope>NUCLEOTIDE SEQUENCE</scope>
    <source>
        <strain evidence="5">RCP-MX</strain>
    </source>
</reference>
<organism evidence="5 6">
    <name type="scientific">Paratrimastix pyriformis</name>
    <dbReference type="NCBI Taxonomy" id="342808"/>
    <lineage>
        <taxon>Eukaryota</taxon>
        <taxon>Metamonada</taxon>
        <taxon>Preaxostyla</taxon>
        <taxon>Paratrimastigidae</taxon>
        <taxon>Paratrimastix</taxon>
    </lineage>
</organism>
<evidence type="ECO:0000256" key="1">
    <source>
        <dbReference type="ARBA" id="ARBA00022490"/>
    </source>
</evidence>
<evidence type="ECO:0000256" key="3">
    <source>
        <dbReference type="ARBA" id="ARBA00022679"/>
    </source>
</evidence>
<protein>
    <submittedName>
        <fullName evidence="5">Nicotinamide nmethyltransferase</fullName>
    </submittedName>
</protein>
<dbReference type="Pfam" id="PF10294">
    <property type="entry name" value="Methyltransf_16"/>
    <property type="match status" value="1"/>
</dbReference>
<evidence type="ECO:0000256" key="2">
    <source>
        <dbReference type="ARBA" id="ARBA00022603"/>
    </source>
</evidence>
<keyword evidence="6" id="KW-1185">Reference proteome</keyword>
<comment type="caution">
    <text evidence="5">The sequence shown here is derived from an EMBL/GenBank/DDBJ whole genome shotgun (WGS) entry which is preliminary data.</text>
</comment>
<dbReference type="PANTHER" id="PTHR14614">
    <property type="entry name" value="HEPATOCELLULAR CARCINOMA-ASSOCIATED ANTIGEN"/>
    <property type="match status" value="1"/>
</dbReference>
<keyword evidence="2" id="KW-0489">Methyltransferase</keyword>
<name>A0ABQ8UNT9_9EUKA</name>
<keyword evidence="4" id="KW-0949">S-adenosyl-L-methionine</keyword>
<dbReference type="EMBL" id="JAPMOS010000023">
    <property type="protein sequence ID" value="KAJ4458989.1"/>
    <property type="molecule type" value="Genomic_DNA"/>
</dbReference>
<evidence type="ECO:0000313" key="5">
    <source>
        <dbReference type="EMBL" id="KAJ4458989.1"/>
    </source>
</evidence>
<gene>
    <name evidence="5" type="ORF">PAPYR_5036</name>
</gene>